<keyword evidence="1" id="KW-0812">Transmembrane</keyword>
<dbReference type="EMBL" id="CP104013">
    <property type="protein sequence ID" value="UYP47784.1"/>
    <property type="molecule type" value="Genomic_DNA"/>
</dbReference>
<protein>
    <submittedName>
        <fullName evidence="2">Uncharacterized protein</fullName>
    </submittedName>
</protein>
<proteinExistence type="predicted"/>
<evidence type="ECO:0000313" key="2">
    <source>
        <dbReference type="EMBL" id="UYP47784.1"/>
    </source>
</evidence>
<feature type="transmembrane region" description="Helical" evidence="1">
    <location>
        <begin position="30"/>
        <end position="62"/>
    </location>
</feature>
<name>A0ABY6HW88_9ARCH</name>
<organism evidence="2 3">
    <name type="scientific">Candidatus Lokiarchaeum ossiferum</name>
    <dbReference type="NCBI Taxonomy" id="2951803"/>
    <lineage>
        <taxon>Archaea</taxon>
        <taxon>Promethearchaeati</taxon>
        <taxon>Promethearchaeota</taxon>
        <taxon>Promethearchaeia</taxon>
        <taxon>Promethearchaeales</taxon>
        <taxon>Promethearchaeaceae</taxon>
        <taxon>Candidatus Lokiarchaeum</taxon>
    </lineage>
</organism>
<keyword evidence="1" id="KW-0472">Membrane</keyword>
<dbReference type="Proteomes" id="UP001208689">
    <property type="component" value="Chromosome"/>
</dbReference>
<gene>
    <name evidence="2" type="ORF">NEF87_004069</name>
</gene>
<sequence length="169" mass="19755">MNIEYEINQSQPVENVLILKKYKGSTISQLIVASIFSAGLYFLIGFYIFILSIILLLLAIVIENFPSKYDQIEFTSYGIELLKQKSGDLVEIISLNQLKSFKIEYKQYNHKGYTHFGIELSLILCDDRYLNLDLSNYVLNEWEVVERLSEQLRDYFLQYTGMIDSQVIH</sequence>
<accession>A0ABY6HW88</accession>
<evidence type="ECO:0000256" key="1">
    <source>
        <dbReference type="SAM" id="Phobius"/>
    </source>
</evidence>
<keyword evidence="3" id="KW-1185">Reference proteome</keyword>
<reference evidence="2" key="1">
    <citation type="submission" date="2022-09" db="EMBL/GenBank/DDBJ databases">
        <title>Actin cytoskeleton and complex cell architecture in an #Asgard archaeon.</title>
        <authorList>
            <person name="Ponce Toledo R.I."/>
            <person name="Schleper C."/>
            <person name="Rodrigues Oliveira T."/>
            <person name="Wollweber F."/>
            <person name="Xu J."/>
            <person name="Rittmann S."/>
            <person name="Klingl A."/>
            <person name="Pilhofer M."/>
        </authorList>
    </citation>
    <scope>NUCLEOTIDE SEQUENCE</scope>
    <source>
        <strain evidence="2">B-35</strain>
    </source>
</reference>
<keyword evidence="1" id="KW-1133">Transmembrane helix</keyword>
<evidence type="ECO:0000313" key="3">
    <source>
        <dbReference type="Proteomes" id="UP001208689"/>
    </source>
</evidence>